<feature type="compositionally biased region" description="Polar residues" evidence="1">
    <location>
        <begin position="1"/>
        <end position="24"/>
    </location>
</feature>
<feature type="compositionally biased region" description="Basic and acidic residues" evidence="1">
    <location>
        <begin position="230"/>
        <end position="240"/>
    </location>
</feature>
<sequence length="358" mass="40100">MAPTTRSQSAKSPTTERPNQTTSDPMHPANLTLPLTPAQIFALHPSLASKLASETELILPQEEITELHTIAKTAPPSVLKNALTLRCVGLGEHESQSPLSRMGLHPQGVLLLAIDPATKNSLLHSAISAKRIENASALMGLFGPQMGHNGDDPGNGRNIAIRKLFWHLNADGETMLHAAVRTGHLKTVVGTYRILCLRSVNDLVRSGGSDDDEEGEEVAGEEEKDDDRDDWERFEHKGPVNEDDLGEGGYITDIDEEEWEDWLGAEWVEKLLFVVARNAEGKTAEELAKDLGCDRIVVWLERLTDTLDPKRRRESEVEMARMKRYVTWRKFEDEDGPERHRRRQEQYQRLFAGHRIGG</sequence>
<evidence type="ECO:0000256" key="1">
    <source>
        <dbReference type="SAM" id="MobiDB-lite"/>
    </source>
</evidence>
<reference evidence="2" key="1">
    <citation type="journal article" date="2023" name="Mol. Phylogenet. Evol.">
        <title>Genome-scale phylogeny and comparative genomics of the fungal order Sordariales.</title>
        <authorList>
            <person name="Hensen N."/>
            <person name="Bonometti L."/>
            <person name="Westerberg I."/>
            <person name="Brannstrom I.O."/>
            <person name="Guillou S."/>
            <person name="Cros-Aarteil S."/>
            <person name="Calhoun S."/>
            <person name="Haridas S."/>
            <person name="Kuo A."/>
            <person name="Mondo S."/>
            <person name="Pangilinan J."/>
            <person name="Riley R."/>
            <person name="LaButti K."/>
            <person name="Andreopoulos B."/>
            <person name="Lipzen A."/>
            <person name="Chen C."/>
            <person name="Yan M."/>
            <person name="Daum C."/>
            <person name="Ng V."/>
            <person name="Clum A."/>
            <person name="Steindorff A."/>
            <person name="Ohm R.A."/>
            <person name="Martin F."/>
            <person name="Silar P."/>
            <person name="Natvig D.O."/>
            <person name="Lalanne C."/>
            <person name="Gautier V."/>
            <person name="Ament-Velasquez S.L."/>
            <person name="Kruys A."/>
            <person name="Hutchinson M.I."/>
            <person name="Powell A.J."/>
            <person name="Barry K."/>
            <person name="Miller A.N."/>
            <person name="Grigoriev I.V."/>
            <person name="Debuchy R."/>
            <person name="Gladieux P."/>
            <person name="Hiltunen Thoren M."/>
            <person name="Johannesson H."/>
        </authorList>
    </citation>
    <scope>NUCLEOTIDE SEQUENCE</scope>
    <source>
        <strain evidence="2">PSN293</strain>
    </source>
</reference>
<organism evidence="2 3">
    <name type="scientific">Rhypophila decipiens</name>
    <dbReference type="NCBI Taxonomy" id="261697"/>
    <lineage>
        <taxon>Eukaryota</taxon>
        <taxon>Fungi</taxon>
        <taxon>Dikarya</taxon>
        <taxon>Ascomycota</taxon>
        <taxon>Pezizomycotina</taxon>
        <taxon>Sordariomycetes</taxon>
        <taxon>Sordariomycetidae</taxon>
        <taxon>Sordariales</taxon>
        <taxon>Naviculisporaceae</taxon>
        <taxon>Rhypophila</taxon>
    </lineage>
</organism>
<name>A0AAN6Y296_9PEZI</name>
<dbReference type="Proteomes" id="UP001301769">
    <property type="component" value="Unassembled WGS sequence"/>
</dbReference>
<protein>
    <submittedName>
        <fullName evidence="2">Uncharacterized protein</fullName>
    </submittedName>
</protein>
<feature type="region of interest" description="Disordered" evidence="1">
    <location>
        <begin position="206"/>
        <end position="248"/>
    </location>
</feature>
<evidence type="ECO:0000313" key="3">
    <source>
        <dbReference type="Proteomes" id="UP001301769"/>
    </source>
</evidence>
<feature type="region of interest" description="Disordered" evidence="1">
    <location>
        <begin position="1"/>
        <end position="31"/>
    </location>
</feature>
<dbReference type="EMBL" id="MU858190">
    <property type="protein sequence ID" value="KAK4209915.1"/>
    <property type="molecule type" value="Genomic_DNA"/>
</dbReference>
<feature type="compositionally biased region" description="Acidic residues" evidence="1">
    <location>
        <begin position="209"/>
        <end position="229"/>
    </location>
</feature>
<dbReference type="AlphaFoldDB" id="A0AAN6Y296"/>
<reference evidence="2" key="2">
    <citation type="submission" date="2023-05" db="EMBL/GenBank/DDBJ databases">
        <authorList>
            <consortium name="Lawrence Berkeley National Laboratory"/>
            <person name="Steindorff A."/>
            <person name="Hensen N."/>
            <person name="Bonometti L."/>
            <person name="Westerberg I."/>
            <person name="Brannstrom I.O."/>
            <person name="Guillou S."/>
            <person name="Cros-Aarteil S."/>
            <person name="Calhoun S."/>
            <person name="Haridas S."/>
            <person name="Kuo A."/>
            <person name="Mondo S."/>
            <person name="Pangilinan J."/>
            <person name="Riley R."/>
            <person name="Labutti K."/>
            <person name="Andreopoulos B."/>
            <person name="Lipzen A."/>
            <person name="Chen C."/>
            <person name="Yanf M."/>
            <person name="Daum C."/>
            <person name="Ng V."/>
            <person name="Clum A."/>
            <person name="Ohm R."/>
            <person name="Martin F."/>
            <person name="Silar P."/>
            <person name="Natvig D."/>
            <person name="Lalanne C."/>
            <person name="Gautier V."/>
            <person name="Ament-Velasquez S.L."/>
            <person name="Kruys A."/>
            <person name="Hutchinson M.I."/>
            <person name="Powell A.J."/>
            <person name="Barry K."/>
            <person name="Miller A.N."/>
            <person name="Grigoriev I.V."/>
            <person name="Debuchy R."/>
            <person name="Gladieux P."/>
            <person name="Thoren M.H."/>
            <person name="Johannesson H."/>
        </authorList>
    </citation>
    <scope>NUCLEOTIDE SEQUENCE</scope>
    <source>
        <strain evidence="2">PSN293</strain>
    </source>
</reference>
<accession>A0AAN6Y296</accession>
<comment type="caution">
    <text evidence="2">The sequence shown here is derived from an EMBL/GenBank/DDBJ whole genome shotgun (WGS) entry which is preliminary data.</text>
</comment>
<proteinExistence type="predicted"/>
<gene>
    <name evidence="2" type="ORF">QBC37DRAFT_429629</name>
</gene>
<evidence type="ECO:0000313" key="2">
    <source>
        <dbReference type="EMBL" id="KAK4209915.1"/>
    </source>
</evidence>
<keyword evidence="3" id="KW-1185">Reference proteome</keyword>